<name>A0A1Y0IJZ8_9BACL</name>
<accession>A0A1Y0IJZ8</accession>
<dbReference type="RefSeq" id="WP_087456196.1">
    <property type="nucleotide sequence ID" value="NZ_CP021434.1"/>
</dbReference>
<dbReference type="AlphaFoldDB" id="A0A1Y0IJZ8"/>
<dbReference type="KEGG" id="tum:CBW65_06650"/>
<evidence type="ECO:0000313" key="2">
    <source>
        <dbReference type="Proteomes" id="UP000195437"/>
    </source>
</evidence>
<organism evidence="1 2">
    <name type="scientific">Tumebacillus avium</name>
    <dbReference type="NCBI Taxonomy" id="1903704"/>
    <lineage>
        <taxon>Bacteria</taxon>
        <taxon>Bacillati</taxon>
        <taxon>Bacillota</taxon>
        <taxon>Bacilli</taxon>
        <taxon>Bacillales</taxon>
        <taxon>Alicyclobacillaceae</taxon>
        <taxon>Tumebacillus</taxon>
    </lineage>
</organism>
<dbReference type="OrthoDB" id="1652387at2"/>
<dbReference type="Pfam" id="PF14116">
    <property type="entry name" value="YyzF"/>
    <property type="match status" value="1"/>
</dbReference>
<protein>
    <submittedName>
        <fullName evidence="1">CxxH/CxxC protein</fullName>
    </submittedName>
</protein>
<keyword evidence="2" id="KW-1185">Reference proteome</keyword>
<sequence>MYVVCKDHVEMALDDFVEEYEGQAPDVHKLDDLSFTAWQAPAKCEYCDQHPKYLVV</sequence>
<dbReference type="Proteomes" id="UP000195437">
    <property type="component" value="Chromosome"/>
</dbReference>
<gene>
    <name evidence="1" type="ORF">CBW65_06650</name>
</gene>
<evidence type="ECO:0000313" key="1">
    <source>
        <dbReference type="EMBL" id="ARU60807.1"/>
    </source>
</evidence>
<dbReference type="InterPro" id="IPR025626">
    <property type="entry name" value="YyzF"/>
</dbReference>
<proteinExistence type="predicted"/>
<dbReference type="EMBL" id="CP021434">
    <property type="protein sequence ID" value="ARU60807.1"/>
    <property type="molecule type" value="Genomic_DNA"/>
</dbReference>
<dbReference type="NCBIfam" id="TIGR04129">
    <property type="entry name" value="CxxH_BA5709"/>
    <property type="match status" value="1"/>
</dbReference>
<reference evidence="2" key="1">
    <citation type="submission" date="2017-05" db="EMBL/GenBank/DDBJ databases">
        <authorList>
            <person name="Sung H."/>
        </authorList>
    </citation>
    <scope>NUCLEOTIDE SEQUENCE [LARGE SCALE GENOMIC DNA]</scope>
    <source>
        <strain evidence="2">AR23208</strain>
    </source>
</reference>